<feature type="transmembrane region" description="Helical" evidence="1">
    <location>
        <begin position="187"/>
        <end position="213"/>
    </location>
</feature>
<keyword evidence="1" id="KW-0812">Transmembrane</keyword>
<evidence type="ECO:0000256" key="1">
    <source>
        <dbReference type="SAM" id="Phobius"/>
    </source>
</evidence>
<feature type="transmembrane region" description="Helical" evidence="1">
    <location>
        <begin position="45"/>
        <end position="64"/>
    </location>
</feature>
<feature type="transmembrane region" description="Helical" evidence="1">
    <location>
        <begin position="225"/>
        <end position="249"/>
    </location>
</feature>
<comment type="caution">
    <text evidence="2">The sequence shown here is derived from an EMBL/GenBank/DDBJ whole genome shotgun (WGS) entry which is preliminary data.</text>
</comment>
<organism evidence="2 3">
    <name type="scientific">Bifidobacterium aerophilum</name>
    <dbReference type="NCBI Taxonomy" id="1798155"/>
    <lineage>
        <taxon>Bacteria</taxon>
        <taxon>Bacillati</taxon>
        <taxon>Actinomycetota</taxon>
        <taxon>Actinomycetes</taxon>
        <taxon>Bifidobacteriales</taxon>
        <taxon>Bifidobacteriaceae</taxon>
        <taxon>Bifidobacterium</taxon>
    </lineage>
</organism>
<evidence type="ECO:0000313" key="2">
    <source>
        <dbReference type="EMBL" id="NEG89961.1"/>
    </source>
</evidence>
<feature type="transmembrane region" description="Helical" evidence="1">
    <location>
        <begin position="113"/>
        <end position="136"/>
    </location>
</feature>
<dbReference type="Proteomes" id="UP000469194">
    <property type="component" value="Unassembled WGS sequence"/>
</dbReference>
<dbReference type="RefSeq" id="WP_163231765.1">
    <property type="nucleotide sequence ID" value="NZ_WHZW01000016.1"/>
</dbReference>
<dbReference type="AlphaFoldDB" id="A0A6N9Z634"/>
<feature type="transmembrane region" description="Helical" evidence="1">
    <location>
        <begin position="341"/>
        <end position="370"/>
    </location>
</feature>
<keyword evidence="1" id="KW-1133">Transmembrane helix</keyword>
<feature type="transmembrane region" description="Helical" evidence="1">
    <location>
        <begin position="70"/>
        <end position="101"/>
    </location>
</feature>
<feature type="transmembrane region" description="Helical" evidence="1">
    <location>
        <begin position="156"/>
        <end position="175"/>
    </location>
</feature>
<name>A0A6N9Z634_9BIFI</name>
<gene>
    <name evidence="2" type="ORF">GFD25_08195</name>
</gene>
<protein>
    <recommendedName>
        <fullName evidence="4">Polymerase</fullName>
    </recommendedName>
</protein>
<evidence type="ECO:0000313" key="3">
    <source>
        <dbReference type="Proteomes" id="UP000469194"/>
    </source>
</evidence>
<keyword evidence="1" id="KW-0472">Membrane</keyword>
<keyword evidence="3" id="KW-1185">Reference proteome</keyword>
<proteinExistence type="predicted"/>
<feature type="transmembrane region" description="Helical" evidence="1">
    <location>
        <begin position="20"/>
        <end position="38"/>
    </location>
</feature>
<dbReference type="EMBL" id="WHZW01000016">
    <property type="protein sequence ID" value="NEG89961.1"/>
    <property type="molecule type" value="Genomic_DNA"/>
</dbReference>
<accession>A0A6N9Z634</accession>
<reference evidence="2 3" key="1">
    <citation type="submission" date="2019-10" db="EMBL/GenBank/DDBJ databases">
        <title>Bifidobacterium from non-human primates.</title>
        <authorList>
            <person name="Modesto M."/>
        </authorList>
    </citation>
    <scope>NUCLEOTIDE SEQUENCE [LARGE SCALE GENOMIC DNA]</scope>
    <source>
        <strain evidence="2 3">TRE17</strain>
    </source>
</reference>
<feature type="transmembrane region" description="Helical" evidence="1">
    <location>
        <begin position="306"/>
        <end position="329"/>
    </location>
</feature>
<sequence length="379" mass="42991">MAEMINNLVIVPRVNSFLELGLAIFVVKLFLSSSVLFSYSNILDLALTVLGVVALGISILSQRYKAGTLFFYAGISILALLNYYFTGLSILLEGIITILAIRGHKFDYVINYIFRWSLLCLMIHFLFLLIVLPGRIDSYFYNDGTRNRFNFGYSHPNVFSAYIVNMALICIWLSYKKISAKKMLCITMVTFAVAALTQTRTLIVSTVFIIAVITFCKRIHDSNKLLSFVAGLIFPVVGLLYFISWNLYLRSNSLVLKIDKLLSGRILLGSYVYSNNGFTLLGRDMSDRSTTWSSLFPITRFTFDDFYSYLLLNIGVVWFVLIAIFLWMLSKRGNNKVNCFIIIWSVLGITEVHGLNVYSGFVVLLLVFLLNKKTGTIDL</sequence>
<evidence type="ECO:0008006" key="4">
    <source>
        <dbReference type="Google" id="ProtNLM"/>
    </source>
</evidence>